<dbReference type="OrthoDB" id="9789891at2"/>
<evidence type="ECO:0000256" key="3">
    <source>
        <dbReference type="ARBA" id="ARBA00023163"/>
    </source>
</evidence>
<evidence type="ECO:0000313" key="5">
    <source>
        <dbReference type="EMBL" id="SHK07062.1"/>
    </source>
</evidence>
<keyword evidence="6" id="KW-1185">Reference proteome</keyword>
<dbReference type="GO" id="GO:0000976">
    <property type="term" value="F:transcription cis-regulatory region binding"/>
    <property type="evidence" value="ECO:0007669"/>
    <property type="project" value="TreeGrafter"/>
</dbReference>
<dbReference type="SUPFAM" id="SSF53822">
    <property type="entry name" value="Periplasmic binding protein-like I"/>
    <property type="match status" value="1"/>
</dbReference>
<dbReference type="SMART" id="SM00354">
    <property type="entry name" value="HTH_LACI"/>
    <property type="match status" value="1"/>
</dbReference>
<dbReference type="PANTHER" id="PTHR30146">
    <property type="entry name" value="LACI-RELATED TRANSCRIPTIONAL REPRESSOR"/>
    <property type="match status" value="1"/>
</dbReference>
<dbReference type="Pfam" id="PF13377">
    <property type="entry name" value="Peripla_BP_3"/>
    <property type="match status" value="1"/>
</dbReference>
<dbReference type="CDD" id="cd06267">
    <property type="entry name" value="PBP1_LacI_sugar_binding-like"/>
    <property type="match status" value="1"/>
</dbReference>
<dbReference type="STRING" id="1121331.SAMN02745248_01692"/>
<sequence>MTVTINQVAAEAGVSITTVSRVLNNNYPVRKETREKVEATIKRLNYKPNIMARGLITKKTSVIGVVVPGITNLFFSTIVESIENYLRASRYNIFLCNTAGEEEYKSVIDDIIARQVDGIIIIDPLINEDSNEFYENLNSSIPTIIINGDTSERNYNRVAYDEKSGAEEAFNYIYELGHERVLFIRGRQSLSYDIKEKVYREMAPKHGYCEILTVGGGNSIEVVEKTRMKFSRFIEEIGTPDAVFACNDLMALGVLNACIEKNISVPEQISITGFDNTMISDITKPKITTVDQNMELVAKTASEALLNKIKNKSNEKVNVILPTKLVCKESCMKR</sequence>
<dbReference type="AlphaFoldDB" id="A0A1M6PGN0"/>
<dbReference type="InterPro" id="IPR010982">
    <property type="entry name" value="Lambda_DNA-bd_dom_sf"/>
</dbReference>
<evidence type="ECO:0000256" key="2">
    <source>
        <dbReference type="ARBA" id="ARBA00023125"/>
    </source>
</evidence>
<evidence type="ECO:0000256" key="1">
    <source>
        <dbReference type="ARBA" id="ARBA00023015"/>
    </source>
</evidence>
<dbReference type="CDD" id="cd01392">
    <property type="entry name" value="HTH_LacI"/>
    <property type="match status" value="1"/>
</dbReference>
<dbReference type="Gene3D" id="3.40.50.2300">
    <property type="match status" value="2"/>
</dbReference>
<dbReference type="Pfam" id="PF00356">
    <property type="entry name" value="LacI"/>
    <property type="match status" value="1"/>
</dbReference>
<dbReference type="SUPFAM" id="SSF47413">
    <property type="entry name" value="lambda repressor-like DNA-binding domains"/>
    <property type="match status" value="1"/>
</dbReference>
<organism evidence="5 6">
    <name type="scientific">Hathewaya proteolytica DSM 3090</name>
    <dbReference type="NCBI Taxonomy" id="1121331"/>
    <lineage>
        <taxon>Bacteria</taxon>
        <taxon>Bacillati</taxon>
        <taxon>Bacillota</taxon>
        <taxon>Clostridia</taxon>
        <taxon>Eubacteriales</taxon>
        <taxon>Clostridiaceae</taxon>
        <taxon>Hathewaya</taxon>
    </lineage>
</organism>
<accession>A0A1M6PGN0</accession>
<name>A0A1M6PGN0_9CLOT</name>
<keyword evidence="3" id="KW-0804">Transcription</keyword>
<evidence type="ECO:0000259" key="4">
    <source>
        <dbReference type="PROSITE" id="PS50932"/>
    </source>
</evidence>
<gene>
    <name evidence="5" type="ORF">SAMN02745248_01692</name>
</gene>
<reference evidence="5 6" key="1">
    <citation type="submission" date="2016-11" db="EMBL/GenBank/DDBJ databases">
        <authorList>
            <person name="Jaros S."/>
            <person name="Januszkiewicz K."/>
            <person name="Wedrychowicz H."/>
        </authorList>
    </citation>
    <scope>NUCLEOTIDE SEQUENCE [LARGE SCALE GENOMIC DNA]</scope>
    <source>
        <strain evidence="5 6">DSM 3090</strain>
    </source>
</reference>
<dbReference type="InterPro" id="IPR046335">
    <property type="entry name" value="LacI/GalR-like_sensor"/>
</dbReference>
<evidence type="ECO:0000313" key="6">
    <source>
        <dbReference type="Proteomes" id="UP000183952"/>
    </source>
</evidence>
<dbReference type="InterPro" id="IPR028082">
    <property type="entry name" value="Peripla_BP_I"/>
</dbReference>
<protein>
    <submittedName>
        <fullName evidence="5">Transcriptional regulator, LacI family</fullName>
    </submittedName>
</protein>
<feature type="domain" description="HTH lacI-type" evidence="4">
    <location>
        <begin position="3"/>
        <end position="57"/>
    </location>
</feature>
<dbReference type="EMBL" id="FRAD01000013">
    <property type="protein sequence ID" value="SHK07062.1"/>
    <property type="molecule type" value="Genomic_DNA"/>
</dbReference>
<dbReference type="Proteomes" id="UP000183952">
    <property type="component" value="Unassembled WGS sequence"/>
</dbReference>
<dbReference type="Gene3D" id="1.10.260.40">
    <property type="entry name" value="lambda repressor-like DNA-binding domains"/>
    <property type="match status" value="1"/>
</dbReference>
<dbReference type="InterPro" id="IPR000843">
    <property type="entry name" value="HTH_LacI"/>
</dbReference>
<dbReference type="PROSITE" id="PS50932">
    <property type="entry name" value="HTH_LACI_2"/>
    <property type="match status" value="1"/>
</dbReference>
<dbReference type="RefSeq" id="WP_072903662.1">
    <property type="nucleotide sequence ID" value="NZ_FRAD01000013.1"/>
</dbReference>
<keyword evidence="1" id="KW-0805">Transcription regulation</keyword>
<dbReference type="GO" id="GO:0003700">
    <property type="term" value="F:DNA-binding transcription factor activity"/>
    <property type="evidence" value="ECO:0007669"/>
    <property type="project" value="TreeGrafter"/>
</dbReference>
<keyword evidence="2" id="KW-0238">DNA-binding</keyword>
<dbReference type="PANTHER" id="PTHR30146:SF109">
    <property type="entry name" value="HTH-TYPE TRANSCRIPTIONAL REGULATOR GALS"/>
    <property type="match status" value="1"/>
</dbReference>
<proteinExistence type="predicted"/>